<evidence type="ECO:0000256" key="1">
    <source>
        <dbReference type="ARBA" id="ARBA00004273"/>
    </source>
</evidence>
<gene>
    <name evidence="6" type="ORF">SCAR479_09107</name>
</gene>
<evidence type="ECO:0000256" key="3">
    <source>
        <dbReference type="ARBA" id="ARBA00023128"/>
    </source>
</evidence>
<evidence type="ECO:0000256" key="4">
    <source>
        <dbReference type="ARBA" id="ARBA00023136"/>
    </source>
</evidence>
<sequence length="87" mass="9580">MANDGLSAVSSTPPTRCPSTRSSTSKPMPSTPDSGKLDIMVNVYMTQGPRTNYMFLPYKVLLWGSLGSSLYMMGRKVCGYNTWFGKE</sequence>
<dbReference type="InterPro" id="IPR039297">
    <property type="entry name" value="COX7a"/>
</dbReference>
<keyword evidence="4" id="KW-0472">Membrane</keyword>
<dbReference type="EMBL" id="JARVKM010000043">
    <property type="protein sequence ID" value="KAK9774243.1"/>
    <property type="molecule type" value="Genomic_DNA"/>
</dbReference>
<evidence type="ECO:0000256" key="5">
    <source>
        <dbReference type="SAM" id="MobiDB-lite"/>
    </source>
</evidence>
<feature type="compositionally biased region" description="Low complexity" evidence="5">
    <location>
        <begin position="10"/>
        <end position="27"/>
    </location>
</feature>
<proteinExistence type="predicted"/>
<keyword evidence="2" id="KW-0999">Mitochondrion inner membrane</keyword>
<comment type="subcellular location">
    <subcellularLocation>
        <location evidence="1">Mitochondrion inner membrane</location>
    </subcellularLocation>
</comment>
<comment type="caution">
    <text evidence="6">The sequence shown here is derived from an EMBL/GenBank/DDBJ whole genome shotgun (WGS) entry which is preliminary data.</text>
</comment>
<evidence type="ECO:0000313" key="6">
    <source>
        <dbReference type="EMBL" id="KAK9774243.1"/>
    </source>
</evidence>
<keyword evidence="7" id="KW-1185">Reference proteome</keyword>
<organism evidence="6 7">
    <name type="scientific">Seiridium cardinale</name>
    <dbReference type="NCBI Taxonomy" id="138064"/>
    <lineage>
        <taxon>Eukaryota</taxon>
        <taxon>Fungi</taxon>
        <taxon>Dikarya</taxon>
        <taxon>Ascomycota</taxon>
        <taxon>Pezizomycotina</taxon>
        <taxon>Sordariomycetes</taxon>
        <taxon>Xylariomycetidae</taxon>
        <taxon>Amphisphaeriales</taxon>
        <taxon>Sporocadaceae</taxon>
        <taxon>Seiridium</taxon>
    </lineage>
</organism>
<dbReference type="Proteomes" id="UP001465668">
    <property type="component" value="Unassembled WGS sequence"/>
</dbReference>
<evidence type="ECO:0000313" key="7">
    <source>
        <dbReference type="Proteomes" id="UP001465668"/>
    </source>
</evidence>
<protein>
    <submittedName>
        <fullName evidence="6">Uncharacterized protein</fullName>
    </submittedName>
</protein>
<accession>A0ABR2XKC7</accession>
<keyword evidence="3" id="KW-0496">Mitochondrion</keyword>
<dbReference type="Pfam" id="PF02238">
    <property type="entry name" value="COX7a"/>
    <property type="match status" value="1"/>
</dbReference>
<name>A0ABR2XKC7_9PEZI</name>
<feature type="region of interest" description="Disordered" evidence="5">
    <location>
        <begin position="1"/>
        <end position="34"/>
    </location>
</feature>
<evidence type="ECO:0000256" key="2">
    <source>
        <dbReference type="ARBA" id="ARBA00022792"/>
    </source>
</evidence>
<reference evidence="6 7" key="1">
    <citation type="submission" date="2024-02" db="EMBL/GenBank/DDBJ databases">
        <title>First draft genome assembly of two strains of Seiridium cardinale.</title>
        <authorList>
            <person name="Emiliani G."/>
            <person name="Scali E."/>
        </authorList>
    </citation>
    <scope>NUCLEOTIDE SEQUENCE [LARGE SCALE GENOMIC DNA]</scope>
    <source>
        <strain evidence="6 7">BM-138-000479</strain>
    </source>
</reference>